<feature type="domain" description="N-acetyltransferase" evidence="1">
    <location>
        <begin position="9"/>
        <end position="165"/>
    </location>
</feature>
<dbReference type="EMBL" id="FRCT01000020">
    <property type="protein sequence ID" value="SHM87513.1"/>
    <property type="molecule type" value="Genomic_DNA"/>
</dbReference>
<proteinExistence type="predicted"/>
<dbReference type="PANTHER" id="PTHR43792:SF1">
    <property type="entry name" value="N-ACETYLTRANSFERASE DOMAIN-CONTAINING PROTEIN"/>
    <property type="match status" value="1"/>
</dbReference>
<dbReference type="InterPro" id="IPR000182">
    <property type="entry name" value="GNAT_dom"/>
</dbReference>
<sequence length="169" mass="19628">MITLTTERLILRPLTLDDAEAAFEWTSDERVTKYMIYSTHRSIETTKEWLRTVKSTDTAFEFGFVRRSDNKLIGSGGIRLHDDGYWEFGYNFRYDCWGMGYATEASKAMIDHVRKQFGDVQLKAECAAENAASAHVIEKCELVFKEYGEYKSYDGLKTFKSKKFVLQKH</sequence>
<evidence type="ECO:0000313" key="2">
    <source>
        <dbReference type="EMBL" id="SHM87513.1"/>
    </source>
</evidence>
<keyword evidence="2" id="KW-0808">Transferase</keyword>
<evidence type="ECO:0000313" key="3">
    <source>
        <dbReference type="Proteomes" id="UP000184394"/>
    </source>
</evidence>
<organism evidence="2 3">
    <name type="scientific">Ruminococcus flavefaciens</name>
    <dbReference type="NCBI Taxonomy" id="1265"/>
    <lineage>
        <taxon>Bacteria</taxon>
        <taxon>Bacillati</taxon>
        <taxon>Bacillota</taxon>
        <taxon>Clostridia</taxon>
        <taxon>Eubacteriales</taxon>
        <taxon>Oscillospiraceae</taxon>
        <taxon>Ruminococcus</taxon>
    </lineage>
</organism>
<dbReference type="GO" id="GO:0016747">
    <property type="term" value="F:acyltransferase activity, transferring groups other than amino-acyl groups"/>
    <property type="evidence" value="ECO:0007669"/>
    <property type="project" value="InterPro"/>
</dbReference>
<dbReference type="InterPro" id="IPR016181">
    <property type="entry name" value="Acyl_CoA_acyltransferase"/>
</dbReference>
<protein>
    <submittedName>
        <fullName evidence="2">Ribosomal-protein-alanine N-acetyltransferase</fullName>
    </submittedName>
</protein>
<accession>A0A1M7M9T2</accession>
<name>A0A1M7M9T2_RUMFL</name>
<dbReference type="PROSITE" id="PS51186">
    <property type="entry name" value="GNAT"/>
    <property type="match status" value="1"/>
</dbReference>
<evidence type="ECO:0000259" key="1">
    <source>
        <dbReference type="PROSITE" id="PS51186"/>
    </source>
</evidence>
<dbReference type="PANTHER" id="PTHR43792">
    <property type="entry name" value="GNAT FAMILY, PUTATIVE (AFU_ORTHOLOGUE AFUA_3G00765)-RELATED-RELATED"/>
    <property type="match status" value="1"/>
</dbReference>
<dbReference type="AlphaFoldDB" id="A0A1M7M9T2"/>
<dbReference type="Proteomes" id="UP000184394">
    <property type="component" value="Unassembled WGS sequence"/>
</dbReference>
<reference evidence="2 3" key="1">
    <citation type="submission" date="2016-11" db="EMBL/GenBank/DDBJ databases">
        <authorList>
            <person name="Jaros S."/>
            <person name="Januszkiewicz K."/>
            <person name="Wedrychowicz H."/>
        </authorList>
    </citation>
    <scope>NUCLEOTIDE SEQUENCE [LARGE SCALE GENOMIC DNA]</scope>
    <source>
        <strain evidence="2 3">Y1</strain>
    </source>
</reference>
<dbReference type="SUPFAM" id="SSF55729">
    <property type="entry name" value="Acyl-CoA N-acyltransferases (Nat)"/>
    <property type="match status" value="1"/>
</dbReference>
<dbReference type="RefSeq" id="WP_072952329.1">
    <property type="nucleotide sequence ID" value="NZ_FRCT01000020.1"/>
</dbReference>
<gene>
    <name evidence="2" type="ORF">SAMN04487860_12021</name>
</gene>
<dbReference type="Gene3D" id="3.40.630.30">
    <property type="match status" value="1"/>
</dbReference>
<dbReference type="Pfam" id="PF13302">
    <property type="entry name" value="Acetyltransf_3"/>
    <property type="match status" value="1"/>
</dbReference>
<dbReference type="InterPro" id="IPR051531">
    <property type="entry name" value="N-acetyltransferase"/>
</dbReference>